<protein>
    <submittedName>
        <fullName evidence="2">Uncharacterized protein</fullName>
    </submittedName>
</protein>
<evidence type="ECO:0000313" key="2">
    <source>
        <dbReference type="Ensembl" id="ENSPSTP00000017159.1"/>
    </source>
</evidence>
<feature type="compositionally biased region" description="Pro residues" evidence="1">
    <location>
        <begin position="34"/>
        <end position="47"/>
    </location>
</feature>
<accession>A0A8C9FPB9</accession>
<feature type="region of interest" description="Disordered" evidence="1">
    <location>
        <begin position="1"/>
        <end position="91"/>
    </location>
</feature>
<dbReference type="Ensembl" id="ENSPSTT00000017984.1">
    <property type="protein sequence ID" value="ENSPSTP00000017159.1"/>
    <property type="gene ID" value="ENSPSTG00000012260.1"/>
</dbReference>
<reference evidence="2" key="1">
    <citation type="submission" date="2025-08" db="UniProtKB">
        <authorList>
            <consortium name="Ensembl"/>
        </authorList>
    </citation>
    <scope>IDENTIFICATION</scope>
</reference>
<proteinExistence type="predicted"/>
<feature type="compositionally biased region" description="Low complexity" evidence="1">
    <location>
        <begin position="48"/>
        <end position="62"/>
    </location>
</feature>
<feature type="region of interest" description="Disordered" evidence="1">
    <location>
        <begin position="106"/>
        <end position="136"/>
    </location>
</feature>
<dbReference type="AlphaFoldDB" id="A0A8C9FPB9"/>
<dbReference type="Proteomes" id="UP000694428">
    <property type="component" value="Unplaced"/>
</dbReference>
<organism evidence="2 3">
    <name type="scientific">Pavo cristatus</name>
    <name type="common">Indian peafowl</name>
    <name type="synonym">Blue peafowl</name>
    <dbReference type="NCBI Taxonomy" id="9049"/>
    <lineage>
        <taxon>Eukaryota</taxon>
        <taxon>Metazoa</taxon>
        <taxon>Chordata</taxon>
        <taxon>Craniata</taxon>
        <taxon>Vertebrata</taxon>
        <taxon>Euteleostomi</taxon>
        <taxon>Archelosauria</taxon>
        <taxon>Archosauria</taxon>
        <taxon>Dinosauria</taxon>
        <taxon>Saurischia</taxon>
        <taxon>Theropoda</taxon>
        <taxon>Coelurosauria</taxon>
        <taxon>Aves</taxon>
        <taxon>Neognathae</taxon>
        <taxon>Galloanserae</taxon>
        <taxon>Galliformes</taxon>
        <taxon>Phasianidae</taxon>
        <taxon>Phasianinae</taxon>
        <taxon>Pavo</taxon>
    </lineage>
</organism>
<evidence type="ECO:0000256" key="1">
    <source>
        <dbReference type="SAM" id="MobiDB-lite"/>
    </source>
</evidence>
<keyword evidence="3" id="KW-1185">Reference proteome</keyword>
<sequence>MEVPLSTPSVPLPYCCRPFRPHPGRAPSRRPQPGAAPGPSGPPPSHPPLLLLSAAATRATGRAGAGRRADNRGRLRAANGRGRAGPGPPLLTLVCARGAGGRWSLSARGAERSRDENTMSQARRSPGRVLLSRYPDGAPEEQTYGSLLAAPDTAEQMELNISSAIQVGHQLALIGDEFNRSYSRKIEDTLLHLARRVAISVFQTWDIIKSVTRSFGNFLNNNWTKRIAGYGSWVCSLPFLPPFCSETPKCQGVKPIG</sequence>
<reference evidence="2" key="2">
    <citation type="submission" date="2025-09" db="UniProtKB">
        <authorList>
            <consortium name="Ensembl"/>
        </authorList>
    </citation>
    <scope>IDENTIFICATION</scope>
</reference>
<name>A0A8C9FPB9_PAVCR</name>
<evidence type="ECO:0000313" key="3">
    <source>
        <dbReference type="Proteomes" id="UP000694428"/>
    </source>
</evidence>